<dbReference type="InterPro" id="IPR002685">
    <property type="entry name" value="Glyco_trans_15"/>
</dbReference>
<dbReference type="PANTHER" id="PTHR31121">
    <property type="entry name" value="ALPHA-1,2 MANNOSYLTRANSFERASE KTR1"/>
    <property type="match status" value="1"/>
</dbReference>
<dbReference type="GO" id="GO:0000026">
    <property type="term" value="F:alpha-1,2-mannosyltransferase activity"/>
    <property type="evidence" value="ECO:0007669"/>
    <property type="project" value="TreeGrafter"/>
</dbReference>
<organism evidence="3 4">
    <name type="scientific">Mycena rosella</name>
    <name type="common">Pink bonnet</name>
    <name type="synonym">Agaricus rosellus</name>
    <dbReference type="NCBI Taxonomy" id="1033263"/>
    <lineage>
        <taxon>Eukaryota</taxon>
        <taxon>Fungi</taxon>
        <taxon>Dikarya</taxon>
        <taxon>Basidiomycota</taxon>
        <taxon>Agaricomycotina</taxon>
        <taxon>Agaricomycetes</taxon>
        <taxon>Agaricomycetidae</taxon>
        <taxon>Agaricales</taxon>
        <taxon>Marasmiineae</taxon>
        <taxon>Mycenaceae</taxon>
        <taxon>Mycena</taxon>
    </lineage>
</organism>
<evidence type="ECO:0000313" key="3">
    <source>
        <dbReference type="EMBL" id="KAJ7677283.1"/>
    </source>
</evidence>
<dbReference type="SUPFAM" id="SSF53448">
    <property type="entry name" value="Nucleotide-diphospho-sugar transferases"/>
    <property type="match status" value="1"/>
</dbReference>
<dbReference type="Gene3D" id="3.90.550.10">
    <property type="entry name" value="Spore Coat Polysaccharide Biosynthesis Protein SpsA, Chain A"/>
    <property type="match status" value="1"/>
</dbReference>
<dbReference type="EMBL" id="JARKIE010000140">
    <property type="protein sequence ID" value="KAJ7677283.1"/>
    <property type="molecule type" value="Genomic_DNA"/>
</dbReference>
<sequence>MQDENEVYGFTLSFLEYEAAIPTLWNAVKVEFLFLPARHRYLPRLEFTNSNPGLLPPSNVMDFLSDDGGETCNRCHFWSSFEIGDLDFWRGEAYSKFLDEKGGFYYEVPVFLFSPLSQLSVN</sequence>
<dbReference type="PANTHER" id="PTHR31121:SF6">
    <property type="entry name" value="ALPHA-1,2 MANNOSYLTRANSFERASE KTR1"/>
    <property type="match status" value="1"/>
</dbReference>
<dbReference type="AlphaFoldDB" id="A0AAD7GAV6"/>
<dbReference type="GO" id="GO:0000032">
    <property type="term" value="P:cell wall mannoprotein biosynthetic process"/>
    <property type="evidence" value="ECO:0007669"/>
    <property type="project" value="TreeGrafter"/>
</dbReference>
<comment type="caution">
    <text evidence="3">The sequence shown here is derived from an EMBL/GenBank/DDBJ whole genome shotgun (WGS) entry which is preliminary data.</text>
</comment>
<accession>A0AAD7GAV6</accession>
<keyword evidence="4" id="KW-1185">Reference proteome</keyword>
<evidence type="ECO:0000256" key="1">
    <source>
        <dbReference type="ARBA" id="ARBA00007677"/>
    </source>
</evidence>
<dbReference type="GO" id="GO:0006487">
    <property type="term" value="P:protein N-linked glycosylation"/>
    <property type="evidence" value="ECO:0007669"/>
    <property type="project" value="TreeGrafter"/>
</dbReference>
<dbReference type="Pfam" id="PF01793">
    <property type="entry name" value="Glyco_transf_15"/>
    <property type="match status" value="1"/>
</dbReference>
<reference evidence="3" key="1">
    <citation type="submission" date="2023-03" db="EMBL/GenBank/DDBJ databases">
        <title>Massive genome expansion in bonnet fungi (Mycena s.s.) driven by repeated elements and novel gene families across ecological guilds.</title>
        <authorList>
            <consortium name="Lawrence Berkeley National Laboratory"/>
            <person name="Harder C.B."/>
            <person name="Miyauchi S."/>
            <person name="Viragh M."/>
            <person name="Kuo A."/>
            <person name="Thoen E."/>
            <person name="Andreopoulos B."/>
            <person name="Lu D."/>
            <person name="Skrede I."/>
            <person name="Drula E."/>
            <person name="Henrissat B."/>
            <person name="Morin E."/>
            <person name="Kohler A."/>
            <person name="Barry K."/>
            <person name="LaButti K."/>
            <person name="Morin E."/>
            <person name="Salamov A."/>
            <person name="Lipzen A."/>
            <person name="Mereny Z."/>
            <person name="Hegedus B."/>
            <person name="Baldrian P."/>
            <person name="Stursova M."/>
            <person name="Weitz H."/>
            <person name="Taylor A."/>
            <person name="Grigoriev I.V."/>
            <person name="Nagy L.G."/>
            <person name="Martin F."/>
            <person name="Kauserud H."/>
        </authorList>
    </citation>
    <scope>NUCLEOTIDE SEQUENCE</scope>
    <source>
        <strain evidence="3">CBHHK067</strain>
    </source>
</reference>
<dbReference type="GO" id="GO:0005794">
    <property type="term" value="C:Golgi apparatus"/>
    <property type="evidence" value="ECO:0007669"/>
    <property type="project" value="TreeGrafter"/>
</dbReference>
<keyword evidence="2 3" id="KW-0808">Transferase</keyword>
<dbReference type="InterPro" id="IPR029044">
    <property type="entry name" value="Nucleotide-diphossugar_trans"/>
</dbReference>
<dbReference type="Proteomes" id="UP001221757">
    <property type="component" value="Unassembled WGS sequence"/>
</dbReference>
<evidence type="ECO:0000313" key="4">
    <source>
        <dbReference type="Proteomes" id="UP001221757"/>
    </source>
</evidence>
<protein>
    <submittedName>
        <fullName evidence="3">Nucleotide-diphospho-sugar transferase</fullName>
    </submittedName>
</protein>
<gene>
    <name evidence="3" type="ORF">B0H17DRAFT_1139787</name>
</gene>
<dbReference type="GO" id="GO:0016020">
    <property type="term" value="C:membrane"/>
    <property type="evidence" value="ECO:0007669"/>
    <property type="project" value="InterPro"/>
</dbReference>
<evidence type="ECO:0000256" key="2">
    <source>
        <dbReference type="ARBA" id="ARBA00022679"/>
    </source>
</evidence>
<proteinExistence type="inferred from homology"/>
<name>A0AAD7GAV6_MYCRO</name>
<comment type="similarity">
    <text evidence="1">Belongs to the glycosyltransferase 15 family.</text>
</comment>